<feature type="region of interest" description="Disordered" evidence="14">
    <location>
        <begin position="234"/>
        <end position="293"/>
    </location>
</feature>
<keyword evidence="10" id="KW-0206">Cytoskeleton</keyword>
<dbReference type="GO" id="GO:0005813">
    <property type="term" value="C:centrosome"/>
    <property type="evidence" value="ECO:0007669"/>
    <property type="project" value="UniProtKB-SubCell"/>
</dbReference>
<evidence type="ECO:0000256" key="8">
    <source>
        <dbReference type="ARBA" id="ARBA00022776"/>
    </source>
</evidence>
<evidence type="ECO:0000256" key="9">
    <source>
        <dbReference type="ARBA" id="ARBA00023034"/>
    </source>
</evidence>
<evidence type="ECO:0000256" key="1">
    <source>
        <dbReference type="ARBA" id="ARBA00004186"/>
    </source>
</evidence>
<dbReference type="PANTHER" id="PTHR21567:SF28">
    <property type="entry name" value="CLIP-ASSOCIATING PROTEIN 1"/>
    <property type="match status" value="1"/>
</dbReference>
<feature type="region of interest" description="Disordered" evidence="14">
    <location>
        <begin position="546"/>
        <end position="569"/>
    </location>
</feature>
<reference evidence="16" key="1">
    <citation type="submission" date="2025-08" db="UniProtKB">
        <authorList>
            <consortium name="RefSeq"/>
        </authorList>
    </citation>
    <scope>IDENTIFICATION</scope>
    <source>
        <tissue evidence="16">Muscle</tissue>
    </source>
</reference>
<evidence type="ECO:0000256" key="2">
    <source>
        <dbReference type="ARBA" id="ARBA00004555"/>
    </source>
</evidence>
<dbReference type="GO" id="GO:0072686">
    <property type="term" value="C:mitotic spindle"/>
    <property type="evidence" value="ECO:0007669"/>
    <property type="project" value="TreeGrafter"/>
</dbReference>
<proteinExistence type="inferred from homology"/>
<feature type="domain" description="TOG" evidence="15">
    <location>
        <begin position="1307"/>
        <end position="1547"/>
    </location>
</feature>
<dbReference type="GO" id="GO:0043515">
    <property type="term" value="F:kinetochore binding"/>
    <property type="evidence" value="ECO:0007669"/>
    <property type="project" value="TreeGrafter"/>
</dbReference>
<evidence type="ECO:0000256" key="4">
    <source>
        <dbReference type="ARBA" id="ARBA00022490"/>
    </source>
</evidence>
<feature type="compositionally biased region" description="Low complexity" evidence="14">
    <location>
        <begin position="1109"/>
        <end position="1118"/>
    </location>
</feature>
<feature type="compositionally biased region" description="Polar residues" evidence="14">
    <location>
        <begin position="675"/>
        <end position="696"/>
    </location>
</feature>
<feature type="compositionally biased region" description="Polar residues" evidence="14">
    <location>
        <begin position="581"/>
        <end position="591"/>
    </location>
</feature>
<dbReference type="CTD" id="562077"/>
<feature type="domain" description="TOG" evidence="15">
    <location>
        <begin position="819"/>
        <end position="1050"/>
    </location>
</feature>
<evidence type="ECO:0000256" key="12">
    <source>
        <dbReference type="PROSITE-ProRule" id="PRU00103"/>
    </source>
</evidence>
<feature type="region of interest" description="Disordered" evidence="14">
    <location>
        <begin position="1082"/>
        <end position="1123"/>
    </location>
</feature>
<keyword evidence="6" id="KW-0493">Microtubule</keyword>
<evidence type="ECO:0000256" key="7">
    <source>
        <dbReference type="ARBA" id="ARBA00022737"/>
    </source>
</evidence>
<feature type="compositionally biased region" description="Basic and acidic residues" evidence="14">
    <location>
        <begin position="1205"/>
        <end position="1224"/>
    </location>
</feature>
<feature type="compositionally biased region" description="Low complexity" evidence="14">
    <location>
        <begin position="613"/>
        <end position="631"/>
    </location>
</feature>
<feature type="repeat" description="HEAT" evidence="12">
    <location>
        <begin position="168"/>
        <end position="206"/>
    </location>
</feature>
<gene>
    <name evidence="16" type="primary">clasp1a</name>
</gene>
<dbReference type="GO" id="GO:0007026">
    <property type="term" value="P:negative regulation of microtubule depolymerization"/>
    <property type="evidence" value="ECO:0007669"/>
    <property type="project" value="UniProtKB-ARBA"/>
</dbReference>
<dbReference type="InterPro" id="IPR024395">
    <property type="entry name" value="CLASP_N_dom"/>
</dbReference>
<dbReference type="GO" id="GO:0005794">
    <property type="term" value="C:Golgi apparatus"/>
    <property type="evidence" value="ECO:0007669"/>
    <property type="project" value="UniProtKB-SubCell"/>
</dbReference>
<feature type="compositionally biased region" description="Low complexity" evidence="14">
    <location>
        <begin position="547"/>
        <end position="567"/>
    </location>
</feature>
<feature type="compositionally biased region" description="Low complexity" evidence="14">
    <location>
        <begin position="1085"/>
        <end position="1097"/>
    </location>
</feature>
<name>A0A9Q9WQB2_CYPCA</name>
<keyword evidence="7" id="KW-0677">Repeat</keyword>
<keyword evidence="5" id="KW-0132">Cell division</keyword>
<dbReference type="SMART" id="SM01349">
    <property type="entry name" value="TOG"/>
    <property type="match status" value="4"/>
</dbReference>
<keyword evidence="11" id="KW-0131">Cell cycle</keyword>
<dbReference type="GeneID" id="109088728"/>
<evidence type="ECO:0000313" key="16">
    <source>
        <dbReference type="RefSeq" id="XP_042587607.1"/>
    </source>
</evidence>
<evidence type="ECO:0000256" key="3">
    <source>
        <dbReference type="ARBA" id="ARBA00009549"/>
    </source>
</evidence>
<dbReference type="Pfam" id="PF12348">
    <property type="entry name" value="CLASP_N"/>
    <property type="match status" value="2"/>
</dbReference>
<evidence type="ECO:0000256" key="14">
    <source>
        <dbReference type="SAM" id="MobiDB-lite"/>
    </source>
</evidence>
<feature type="region of interest" description="Disordered" evidence="14">
    <location>
        <begin position="581"/>
        <end position="737"/>
    </location>
</feature>
<organism evidence="16">
    <name type="scientific">Cyprinus carpio</name>
    <name type="common">Common carp</name>
    <dbReference type="NCBI Taxonomy" id="7962"/>
    <lineage>
        <taxon>Eukaryota</taxon>
        <taxon>Metazoa</taxon>
        <taxon>Chordata</taxon>
        <taxon>Craniata</taxon>
        <taxon>Vertebrata</taxon>
        <taxon>Euteleostomi</taxon>
        <taxon>Actinopterygii</taxon>
        <taxon>Neopterygii</taxon>
        <taxon>Teleostei</taxon>
        <taxon>Ostariophysi</taxon>
        <taxon>Cypriniformes</taxon>
        <taxon>Cyprinidae</taxon>
        <taxon>Cyprininae</taxon>
        <taxon>Cyprinus</taxon>
    </lineage>
</organism>
<dbReference type="GO" id="GO:0045180">
    <property type="term" value="C:basal cortex"/>
    <property type="evidence" value="ECO:0007669"/>
    <property type="project" value="TreeGrafter"/>
</dbReference>
<dbReference type="InterPro" id="IPR034085">
    <property type="entry name" value="TOG"/>
</dbReference>
<comment type="similarity">
    <text evidence="3">Belongs to the CLASP family.</text>
</comment>
<keyword evidence="4" id="KW-0963">Cytoplasm</keyword>
<dbReference type="GO" id="GO:0000776">
    <property type="term" value="C:kinetochore"/>
    <property type="evidence" value="ECO:0007669"/>
    <property type="project" value="TreeGrafter"/>
</dbReference>
<keyword evidence="13" id="KW-0175">Coiled coil</keyword>
<dbReference type="InterPro" id="IPR021133">
    <property type="entry name" value="HEAT_type_2"/>
</dbReference>
<dbReference type="RefSeq" id="XP_042587607.1">
    <property type="nucleotide sequence ID" value="XM_042731673.1"/>
</dbReference>
<dbReference type="GO" id="GO:0051301">
    <property type="term" value="P:cell division"/>
    <property type="evidence" value="ECO:0007669"/>
    <property type="project" value="UniProtKB-KW"/>
</dbReference>
<dbReference type="FunFam" id="1.25.10.10:FF:000031">
    <property type="entry name" value="CLIP-associating protein 1 isoform 2"/>
    <property type="match status" value="1"/>
</dbReference>
<feature type="region of interest" description="Disordered" evidence="14">
    <location>
        <begin position="1137"/>
        <end position="1160"/>
    </location>
</feature>
<dbReference type="FunFam" id="1.25.10.10:FF:000005">
    <property type="entry name" value="CLIP-associating protein 1 isoform 2"/>
    <property type="match status" value="1"/>
</dbReference>
<feature type="compositionally biased region" description="Polar residues" evidence="14">
    <location>
        <begin position="727"/>
        <end position="736"/>
    </location>
</feature>
<evidence type="ECO:0000256" key="10">
    <source>
        <dbReference type="ARBA" id="ARBA00023212"/>
    </source>
</evidence>
<keyword evidence="8" id="KW-0498">Mitosis</keyword>
<dbReference type="InterPro" id="IPR057546">
    <property type="entry name" value="HEAT_GCN1"/>
</dbReference>
<dbReference type="GO" id="GO:0005881">
    <property type="term" value="C:cytoplasmic microtubule"/>
    <property type="evidence" value="ECO:0007669"/>
    <property type="project" value="TreeGrafter"/>
</dbReference>
<sequence length="1558" mass="171712">MEPNIEYCLTQVLQKDVARRLQMGPELIDYITEADKCHDLESDQTALDKMVDGIATSWVNSSNFKLALLGMDLLSALVTRLQDRFRPQVGTVLPSLIDRLGDAKDQVRDHDQTLLLKIMELAATPQYIWDRMLVGFKHKNNRSREGVCLCLISTLNTYGAQGLTLSKIVPHICNLLGDPTSQVRDAAMNCLVEIYRHVGEKVRIDLSKKGLPQSRLNVIFSRFDEVQRSGNMILSSGSDKNFDDEDSVDGGRSSSSSSSKGFSNSRRGGSMGSMRRPSSASGSRAPGKDSVSAGAVDEEDFIKAFEDVPAVQIYSSKDLEDSLNKIREVLSDDKQDWEHRVTALKKVRSLLLAGATEHEGFLQQLRLLEGALKLSAKDLRSQVVREACITLGHLSSVLGNKFDHGAENIMPTLLNLVPNSAKIMATSGMAAIRLILRHTHFPRLIPIITSNCTSKSVAVRRRCYEFLDLLLQEWQTHTLERHVAVLTETIKKGIHDADSEARSVARKCYWGFHGHFSREAEYLFQALESSYQKALQSHLKSSDSIVSLPQSDRSSSSSQESLNRPLSVKSVIGGPVTRSKVISSRVSSTPGALQRSRSDIDVNAASSAKSRMSTATSPSPFSSAAALPPGSYASLDGAPGKIDGRVRTRRQSSGSAVSANSTVTDSRGRSRAKVVSQSQRSRSANPTSAGSRSSSPGKLLGHAYGRIPRATAPTTPSDKYSRIPKSQGCSRETSPSRLGIDRFGLIHQARISASVNAMRVLNTGTEVEAAVADALLLGDSRNKCKPLRRRYESDDDANSDASSACSERSYSSRNGGIPHYLRQTEDVAEVLNHCASSNWSERKEGLLGLQNLLKSQRILSRVELKRLCEIFTRMFADPHSKRVFSMFLETLVDFITVHREDLQDWLFVLLTQLLKKMGADLLGSVQAKVQKALDVTRESFPFDQQFNILMRFIVDQTQTPNLKVKVAILKYIESLARQMDPADFVNSSETRLAVSRIITWTTEPKSSDVRKTLHSWACEELSSRPSTTALLPGEGHLEERCKQAAQVVLISLFELNTPEFTMLLGALPKTFQDGATKLLHNHLKNSSNTSNVSSPSNTMGRTPPRHPTSRTSPLTSPTNCSHGGLSPSRLWGWSVDGLLKHPSPSPPPPTPPSHSSIPAGPSLRAFRCALSPSMLEYDTENMNSDEIFSSLRGVTEAIQSFSYRSQEDLNESIRRDGKKDDAAGKEGASPGSDARLGLDVMEGGRTALDNKTSLLNTPSPRSFAVPRSREFAPYGYGDTITAYDKSALKEAVFDDDVDQFRDCRRQDCGENKMVLPKGFTPDLVADLLKELSNHNERVEERKGALIELLKIAREDSLAVWDEHFKTILLLLLETLGDKDHTIRALALRVLKEILRNQPARFKNYAELTIMKTLEAHKDSHKEVVRAAEEAASTLASSIHPEQCIKVLCPIVQTADYPINLAAIKMQTKVVERIARESLHQLLPDIIPGLLQGYDNTESSVRKASVFCLVAIYSVIGEELKPHLAQLTGSKMKLLNLYIKRAQTTNSNSSSSSDVSSHS</sequence>
<feature type="region of interest" description="Disordered" evidence="14">
    <location>
        <begin position="789"/>
        <end position="812"/>
    </location>
</feature>
<feature type="coiled-coil region" evidence="13">
    <location>
        <begin position="1328"/>
        <end position="1355"/>
    </location>
</feature>
<dbReference type="FunFam" id="1.25.10.10:FF:000006">
    <property type="entry name" value="CLIP-associating protein 1 isoform 2"/>
    <property type="match status" value="1"/>
</dbReference>
<dbReference type="Pfam" id="PF23271">
    <property type="entry name" value="HEAT_GCN1"/>
    <property type="match status" value="1"/>
</dbReference>
<feature type="region of interest" description="Disordered" evidence="14">
    <location>
        <begin position="1205"/>
        <end position="1238"/>
    </location>
</feature>
<feature type="domain" description="TOG" evidence="15">
    <location>
        <begin position="318"/>
        <end position="550"/>
    </location>
</feature>
<feature type="compositionally biased region" description="Low complexity" evidence="14">
    <location>
        <begin position="799"/>
        <end position="812"/>
    </location>
</feature>
<feature type="compositionally biased region" description="Pro residues" evidence="14">
    <location>
        <begin position="1143"/>
        <end position="1152"/>
    </location>
</feature>
<protein>
    <submittedName>
        <fullName evidence="16">CLIP-associating protein 1a isoform X18</fullName>
    </submittedName>
</protein>
<evidence type="ECO:0000256" key="6">
    <source>
        <dbReference type="ARBA" id="ARBA00022701"/>
    </source>
</evidence>
<evidence type="ECO:0000256" key="5">
    <source>
        <dbReference type="ARBA" id="ARBA00022618"/>
    </source>
</evidence>
<evidence type="ECO:0000259" key="15">
    <source>
        <dbReference type="SMART" id="SM01349"/>
    </source>
</evidence>
<dbReference type="PANTHER" id="PTHR21567">
    <property type="entry name" value="CLASP"/>
    <property type="match status" value="1"/>
</dbReference>
<evidence type="ECO:0000256" key="13">
    <source>
        <dbReference type="SAM" id="Coils"/>
    </source>
</evidence>
<comment type="subcellular location">
    <subcellularLocation>
        <location evidence="1">Cytoplasm</location>
        <location evidence="1">Cytoskeleton</location>
        <location evidence="1">Spindle</location>
    </subcellularLocation>
    <subcellularLocation>
        <location evidence="2">Golgi apparatus</location>
    </subcellularLocation>
</comment>
<dbReference type="GO" id="GO:0005876">
    <property type="term" value="C:spindle microtubule"/>
    <property type="evidence" value="ECO:0007669"/>
    <property type="project" value="TreeGrafter"/>
</dbReference>
<accession>A0A9Q9WQB2</accession>
<evidence type="ECO:0000256" key="11">
    <source>
        <dbReference type="ARBA" id="ARBA00023306"/>
    </source>
</evidence>
<dbReference type="GO" id="GO:0008017">
    <property type="term" value="F:microtubule binding"/>
    <property type="evidence" value="ECO:0007669"/>
    <property type="project" value="TreeGrafter"/>
</dbReference>
<dbReference type="GO" id="GO:0040001">
    <property type="term" value="P:establishment of mitotic spindle localization"/>
    <property type="evidence" value="ECO:0007669"/>
    <property type="project" value="TreeGrafter"/>
</dbReference>
<feature type="domain" description="TOG" evidence="15">
    <location>
        <begin position="1"/>
        <end position="232"/>
    </location>
</feature>
<dbReference type="Proteomes" id="UP001155660">
    <property type="component" value="Chromosome B9"/>
</dbReference>
<dbReference type="GO" id="GO:0090307">
    <property type="term" value="P:mitotic spindle assembly"/>
    <property type="evidence" value="ECO:0007669"/>
    <property type="project" value="TreeGrafter"/>
</dbReference>
<dbReference type="PROSITE" id="PS50077">
    <property type="entry name" value="HEAT_REPEAT"/>
    <property type="match status" value="1"/>
</dbReference>
<feature type="compositionally biased region" description="Low complexity" evidence="14">
    <location>
        <begin position="250"/>
        <end position="285"/>
    </location>
</feature>
<feature type="compositionally biased region" description="Polar residues" evidence="14">
    <location>
        <begin position="651"/>
        <end position="665"/>
    </location>
</feature>
<keyword evidence="9" id="KW-0333">Golgi apparatus</keyword>